<proteinExistence type="predicted"/>
<dbReference type="OrthoDB" id="1898021at2759"/>
<evidence type="ECO:0000313" key="2">
    <source>
        <dbReference type="EMBL" id="MQL96059.1"/>
    </source>
</evidence>
<accession>A0A843VY52</accession>
<organism evidence="2 3">
    <name type="scientific">Colocasia esculenta</name>
    <name type="common">Wild taro</name>
    <name type="synonym">Arum esculentum</name>
    <dbReference type="NCBI Taxonomy" id="4460"/>
    <lineage>
        <taxon>Eukaryota</taxon>
        <taxon>Viridiplantae</taxon>
        <taxon>Streptophyta</taxon>
        <taxon>Embryophyta</taxon>
        <taxon>Tracheophyta</taxon>
        <taxon>Spermatophyta</taxon>
        <taxon>Magnoliopsida</taxon>
        <taxon>Liliopsida</taxon>
        <taxon>Araceae</taxon>
        <taxon>Aroideae</taxon>
        <taxon>Colocasieae</taxon>
        <taxon>Colocasia</taxon>
    </lineage>
</organism>
<reference evidence="2" key="1">
    <citation type="submission" date="2017-07" db="EMBL/GenBank/DDBJ databases">
        <title>Taro Niue Genome Assembly and Annotation.</title>
        <authorList>
            <person name="Atibalentja N."/>
            <person name="Keating K."/>
            <person name="Fields C.J."/>
        </authorList>
    </citation>
    <scope>NUCLEOTIDE SEQUENCE</scope>
    <source>
        <strain evidence="2">Niue_2</strain>
        <tissue evidence="2">Leaf</tissue>
    </source>
</reference>
<name>A0A843VY52_COLES</name>
<comment type="caution">
    <text evidence="2">The sequence shown here is derived from an EMBL/GenBank/DDBJ whole genome shotgun (WGS) entry which is preliminary data.</text>
</comment>
<evidence type="ECO:0000256" key="1">
    <source>
        <dbReference type="SAM" id="MobiDB-lite"/>
    </source>
</evidence>
<gene>
    <name evidence="2" type="ORF">Taro_028730</name>
</gene>
<keyword evidence="3" id="KW-1185">Reference proteome</keyword>
<evidence type="ECO:0000313" key="3">
    <source>
        <dbReference type="Proteomes" id="UP000652761"/>
    </source>
</evidence>
<dbReference type="PANTHER" id="PTHR33702">
    <property type="entry name" value="BNAA09G40010D PROTEIN"/>
    <property type="match status" value="1"/>
</dbReference>
<sequence length="162" mass="17981">MEGYKGGLKGYWKRKRYQRLDGGGGARSRGWRWRSQRPRVQLSAAGDQGEGAGGRRRRFWRIKIAPKLRFLRRAVAAPRQLLTAVRDAYVRMMLRFANSRVFSAGGGLGYFGGDPAPLGFGPPALKEYDEKMIVEIYKSLMAQGHLVAAGGGGQGTQLVPRR</sequence>
<protein>
    <submittedName>
        <fullName evidence="2">Uncharacterized protein</fullName>
    </submittedName>
</protein>
<dbReference type="PANTHER" id="PTHR33702:SF5">
    <property type="entry name" value="OS01G0308600 PROTEIN"/>
    <property type="match status" value="1"/>
</dbReference>
<dbReference type="EMBL" id="NMUH01001870">
    <property type="protein sequence ID" value="MQL96059.1"/>
    <property type="molecule type" value="Genomic_DNA"/>
</dbReference>
<dbReference type="AlphaFoldDB" id="A0A843VY52"/>
<feature type="region of interest" description="Disordered" evidence="1">
    <location>
        <begin position="20"/>
        <end position="53"/>
    </location>
</feature>
<dbReference type="Proteomes" id="UP000652761">
    <property type="component" value="Unassembled WGS sequence"/>
</dbReference>